<feature type="domain" description="HpcH/HpaI aldolase/citrate lyase" evidence="7">
    <location>
        <begin position="8"/>
        <end position="216"/>
    </location>
</feature>
<evidence type="ECO:0000259" key="7">
    <source>
        <dbReference type="Pfam" id="PF03328"/>
    </source>
</evidence>
<keyword evidence="4 6" id="KW-0460">Magnesium</keyword>
<feature type="binding site" evidence="5">
    <location>
        <position position="122"/>
    </location>
    <ligand>
        <name>substrate</name>
    </ligand>
</feature>
<dbReference type="GO" id="GO:0000287">
    <property type="term" value="F:magnesium ion binding"/>
    <property type="evidence" value="ECO:0007669"/>
    <property type="project" value="TreeGrafter"/>
</dbReference>
<sequence length="283" mass="29791">MPLTRPRRSALFLPASNARAIEKARTLSADVVILDLEDAVAPDAKVGARAAAVAAVREGGFGARELIVRINAPGTEWGVEDLRAVARAEPDGILIPKVSAPKQIHDARALMGTATPLWAMIETCAALSQLDALAGEAGLAGFVLGTNDLAKEMRARLLPGRAPFQPIMALAVAAARAHGIAILDGVCNDFSDMARLSAECEQGREFGFDGKTLIHPAQIETCNAIFSPSAEEIAWAQSVIATFETPENRGKGAVQVDGRMIERLHLDEALRISELAKAGGSAS</sequence>
<dbReference type="PIRSF" id="PIRSF015582">
    <property type="entry name" value="Cit_lyase_B"/>
    <property type="match status" value="1"/>
</dbReference>
<name>A0A2W5C7U2_9SPHN</name>
<evidence type="ECO:0000256" key="5">
    <source>
        <dbReference type="PIRSR" id="PIRSR015582-1"/>
    </source>
</evidence>
<dbReference type="SUPFAM" id="SSF51621">
    <property type="entry name" value="Phosphoenolpyruvate/pyruvate domain"/>
    <property type="match status" value="1"/>
</dbReference>
<dbReference type="GO" id="GO:0016829">
    <property type="term" value="F:lyase activity"/>
    <property type="evidence" value="ECO:0007669"/>
    <property type="project" value="UniProtKB-KW"/>
</dbReference>
<reference evidence="8 9" key="1">
    <citation type="submission" date="2017-08" db="EMBL/GenBank/DDBJ databases">
        <title>Infants hospitalized years apart are colonized by the same room-sourced microbial strains.</title>
        <authorList>
            <person name="Brooks B."/>
            <person name="Olm M.R."/>
            <person name="Firek B.A."/>
            <person name="Baker R."/>
            <person name="Thomas B.C."/>
            <person name="Morowitz M.J."/>
            <person name="Banfield J.F."/>
        </authorList>
    </citation>
    <scope>NUCLEOTIDE SEQUENCE [LARGE SCALE GENOMIC DNA]</scope>
    <source>
        <strain evidence="8">S2_018_000_R2_101</strain>
    </source>
</reference>
<keyword evidence="3 6" id="KW-0479">Metal-binding</keyword>
<keyword evidence="8" id="KW-0456">Lyase</keyword>
<dbReference type="Gene3D" id="3.20.20.60">
    <property type="entry name" value="Phosphoenolpyruvate-binding domains"/>
    <property type="match status" value="1"/>
</dbReference>
<dbReference type="GO" id="GO:0006107">
    <property type="term" value="P:oxaloacetate metabolic process"/>
    <property type="evidence" value="ECO:0007669"/>
    <property type="project" value="TreeGrafter"/>
</dbReference>
<dbReference type="InterPro" id="IPR011206">
    <property type="entry name" value="Citrate_lyase_beta/mcl1/mcl2"/>
</dbReference>
<dbReference type="Pfam" id="PF03328">
    <property type="entry name" value="HpcH_HpaI"/>
    <property type="match status" value="1"/>
</dbReference>
<comment type="cofactor">
    <cofactor evidence="1">
        <name>Mg(2+)</name>
        <dbReference type="ChEBI" id="CHEBI:18420"/>
    </cofactor>
</comment>
<dbReference type="PANTHER" id="PTHR32308">
    <property type="entry name" value="LYASE BETA SUBUNIT, PUTATIVE (AFU_ORTHOLOGUE AFUA_4G13030)-RELATED"/>
    <property type="match status" value="1"/>
</dbReference>
<comment type="similarity">
    <text evidence="2">Belongs to the HpcH/HpaI aldolase family.</text>
</comment>
<evidence type="ECO:0000256" key="2">
    <source>
        <dbReference type="ARBA" id="ARBA00005568"/>
    </source>
</evidence>
<feature type="binding site" evidence="6">
    <location>
        <position position="122"/>
    </location>
    <ligand>
        <name>Mg(2+)</name>
        <dbReference type="ChEBI" id="CHEBI:18420"/>
    </ligand>
</feature>
<evidence type="ECO:0000313" key="8">
    <source>
        <dbReference type="EMBL" id="PZO91255.1"/>
    </source>
</evidence>
<evidence type="ECO:0000256" key="4">
    <source>
        <dbReference type="ARBA" id="ARBA00022842"/>
    </source>
</evidence>
<evidence type="ECO:0000256" key="3">
    <source>
        <dbReference type="ARBA" id="ARBA00022723"/>
    </source>
</evidence>
<dbReference type="Proteomes" id="UP000249066">
    <property type="component" value="Unassembled WGS sequence"/>
</dbReference>
<comment type="caution">
    <text evidence="8">The sequence shown here is derived from an EMBL/GenBank/DDBJ whole genome shotgun (WGS) entry which is preliminary data.</text>
</comment>
<evidence type="ECO:0000256" key="1">
    <source>
        <dbReference type="ARBA" id="ARBA00001946"/>
    </source>
</evidence>
<protein>
    <submittedName>
        <fullName evidence="8">CoA ester lyase</fullName>
    </submittedName>
</protein>
<dbReference type="InterPro" id="IPR015813">
    <property type="entry name" value="Pyrv/PenolPyrv_kinase-like_dom"/>
</dbReference>
<evidence type="ECO:0000256" key="6">
    <source>
        <dbReference type="PIRSR" id="PIRSR015582-2"/>
    </source>
</evidence>
<accession>A0A2W5C7U2</accession>
<proteinExistence type="inferred from homology"/>
<feature type="binding site" evidence="5">
    <location>
        <position position="69"/>
    </location>
    <ligand>
        <name>substrate</name>
    </ligand>
</feature>
<evidence type="ECO:0000313" key="9">
    <source>
        <dbReference type="Proteomes" id="UP000249066"/>
    </source>
</evidence>
<feature type="binding site" evidence="6">
    <location>
        <position position="148"/>
    </location>
    <ligand>
        <name>Mg(2+)</name>
        <dbReference type="ChEBI" id="CHEBI:18420"/>
    </ligand>
</feature>
<organism evidence="8 9">
    <name type="scientific">Sphingomonas sanxanigenens</name>
    <dbReference type="NCBI Taxonomy" id="397260"/>
    <lineage>
        <taxon>Bacteria</taxon>
        <taxon>Pseudomonadati</taxon>
        <taxon>Pseudomonadota</taxon>
        <taxon>Alphaproteobacteria</taxon>
        <taxon>Sphingomonadales</taxon>
        <taxon>Sphingomonadaceae</taxon>
        <taxon>Sphingomonas</taxon>
    </lineage>
</organism>
<dbReference type="AlphaFoldDB" id="A0A2W5C7U2"/>
<dbReference type="PANTHER" id="PTHR32308:SF10">
    <property type="entry name" value="CITRATE LYASE SUBUNIT BETA"/>
    <property type="match status" value="1"/>
</dbReference>
<dbReference type="EMBL" id="QFNN01000012">
    <property type="protein sequence ID" value="PZO91255.1"/>
    <property type="molecule type" value="Genomic_DNA"/>
</dbReference>
<dbReference type="InterPro" id="IPR005000">
    <property type="entry name" value="Aldolase/citrate-lyase_domain"/>
</dbReference>
<dbReference type="InterPro" id="IPR040442">
    <property type="entry name" value="Pyrv_kinase-like_dom_sf"/>
</dbReference>
<gene>
    <name evidence="8" type="ORF">DI623_03950</name>
</gene>